<keyword evidence="7" id="KW-1185">Reference proteome</keyword>
<dbReference type="PANTHER" id="PTHR37423:SF2">
    <property type="entry name" value="MEMBRANE-BOUND LYTIC MUREIN TRANSGLYCOSYLASE C"/>
    <property type="match status" value="1"/>
</dbReference>
<dbReference type="GO" id="GO:0004553">
    <property type="term" value="F:hydrolase activity, hydrolyzing O-glycosyl compounds"/>
    <property type="evidence" value="ECO:0007669"/>
    <property type="project" value="InterPro"/>
</dbReference>
<dbReference type="GO" id="GO:0008933">
    <property type="term" value="F:peptidoglycan lytic transglycosylase activity"/>
    <property type="evidence" value="ECO:0007669"/>
    <property type="project" value="InterPro"/>
</dbReference>
<accession>A0A1N7JZU3</accession>
<evidence type="ECO:0000313" key="7">
    <source>
        <dbReference type="Proteomes" id="UP000186684"/>
    </source>
</evidence>
<comment type="similarity">
    <text evidence="2">Belongs to the virb1 family.</text>
</comment>
<evidence type="ECO:0000256" key="2">
    <source>
        <dbReference type="ARBA" id="ARBA00009387"/>
    </source>
</evidence>
<dbReference type="AlphaFoldDB" id="A0A1N7JZU3"/>
<dbReference type="Pfam" id="PF01464">
    <property type="entry name" value="SLT"/>
    <property type="match status" value="1"/>
</dbReference>
<dbReference type="InterPro" id="IPR000189">
    <property type="entry name" value="Transglyc_AS"/>
</dbReference>
<dbReference type="GO" id="GO:0000270">
    <property type="term" value="P:peptidoglycan metabolic process"/>
    <property type="evidence" value="ECO:0007669"/>
    <property type="project" value="InterPro"/>
</dbReference>
<sequence length="652" mass="71766">MLSPMRAISWALCLCLTATMSMAQEGRALVRALADMRDGNWAAAMIEARGDGQEALDIILWHYLRDGQGDARQVKDFVARNADWPGMPYLREKSEKAIVEASHEDVRAFFDGHRPQTGTGALSLARAFRHFGETGAADAELVLAWRTLALSAEEQAAFIADHAELLRSHHAARLDMALWQGWEVNARRMLPLVSEGRRALAEARLGLADQVAGVDTLIAAVPEELADDPGLAHARFIWRARKGRDADATELLLERSTSAIALGEPAAWARERQNLARTAMYDGRHAEAYQIASSHYLLGGSDFASLEWLSGYLALRFLDDPARAVQHFTDFRGAVDTPISLGRAGYWLGRALEAQGDVTGADGAYAFGAQYQTSFYGLLAAERAGLPSEPRLDGKEAFPDWRGAEWTGTSVYRAAMLLMAAGEDWLAERFLTHLAERLDRIGMGQIGAMLVEMEKPHMQVMLGKRAAQAGFELHAPYYPLHPLVERDFPVPTEMVLAISRRESEFDPVVVSGAGARGLMQLMPGTAQEVSGWLGLQYGLEKLTADPEFNATLGAAYLADLVKTFDGNVVMVSAGYNAGPSRPIRWMQERGDPRRGDMDVIDWIEFIPFSETRNYVMRVAESLPIYRARLGLDPHPVPFSQELVGSTLSARSP</sequence>
<comment type="similarity">
    <text evidence="1">Belongs to the transglycosylase Slt family.</text>
</comment>
<reference evidence="7" key="1">
    <citation type="submission" date="2017-01" db="EMBL/GenBank/DDBJ databases">
        <authorList>
            <person name="Varghese N."/>
            <person name="Submissions S."/>
        </authorList>
    </citation>
    <scope>NUCLEOTIDE SEQUENCE [LARGE SCALE GENOMIC DNA]</scope>
    <source>
        <strain evidence="7">DSM 29430</strain>
    </source>
</reference>
<protein>
    <submittedName>
        <fullName evidence="6">Soluble lytic murein transglycosylase</fullName>
    </submittedName>
</protein>
<dbReference type="SUPFAM" id="SSF48435">
    <property type="entry name" value="Bacterial muramidases"/>
    <property type="match status" value="1"/>
</dbReference>
<evidence type="ECO:0000259" key="5">
    <source>
        <dbReference type="Pfam" id="PF01464"/>
    </source>
</evidence>
<organism evidence="6 7">
    <name type="scientific">Roseivivax lentus</name>
    <dbReference type="NCBI Taxonomy" id="633194"/>
    <lineage>
        <taxon>Bacteria</taxon>
        <taxon>Pseudomonadati</taxon>
        <taxon>Pseudomonadota</taxon>
        <taxon>Alphaproteobacteria</taxon>
        <taxon>Rhodobacterales</taxon>
        <taxon>Roseobacteraceae</taxon>
        <taxon>Roseivivax</taxon>
    </lineage>
</organism>
<evidence type="ECO:0000256" key="4">
    <source>
        <dbReference type="SAM" id="SignalP"/>
    </source>
</evidence>
<dbReference type="PROSITE" id="PS00922">
    <property type="entry name" value="TRANSGLYCOSYLASE"/>
    <property type="match status" value="1"/>
</dbReference>
<dbReference type="PANTHER" id="PTHR37423">
    <property type="entry name" value="SOLUBLE LYTIC MUREIN TRANSGLYCOSYLASE-RELATED"/>
    <property type="match status" value="1"/>
</dbReference>
<dbReference type="SUPFAM" id="SSF53955">
    <property type="entry name" value="Lysozyme-like"/>
    <property type="match status" value="1"/>
</dbReference>
<dbReference type="GO" id="GO:0016020">
    <property type="term" value="C:membrane"/>
    <property type="evidence" value="ECO:0007669"/>
    <property type="project" value="InterPro"/>
</dbReference>
<dbReference type="InterPro" id="IPR008258">
    <property type="entry name" value="Transglycosylase_SLT_dom_1"/>
</dbReference>
<name>A0A1N7JZU3_9RHOB</name>
<evidence type="ECO:0000313" key="6">
    <source>
        <dbReference type="EMBL" id="SIS54831.1"/>
    </source>
</evidence>
<dbReference type="GO" id="GO:0042597">
    <property type="term" value="C:periplasmic space"/>
    <property type="evidence" value="ECO:0007669"/>
    <property type="project" value="InterPro"/>
</dbReference>
<dbReference type="Gene3D" id="1.10.530.10">
    <property type="match status" value="1"/>
</dbReference>
<keyword evidence="3 4" id="KW-0732">Signal</keyword>
<dbReference type="Proteomes" id="UP000186684">
    <property type="component" value="Unassembled WGS sequence"/>
</dbReference>
<dbReference type="InterPro" id="IPR008939">
    <property type="entry name" value="Lytic_TGlycosylase_superhlx_U"/>
</dbReference>
<feature type="signal peptide" evidence="4">
    <location>
        <begin position="1"/>
        <end position="23"/>
    </location>
</feature>
<dbReference type="EMBL" id="FTOQ01000001">
    <property type="protein sequence ID" value="SIS54831.1"/>
    <property type="molecule type" value="Genomic_DNA"/>
</dbReference>
<dbReference type="Gene3D" id="1.25.20.10">
    <property type="entry name" value="Bacterial muramidases"/>
    <property type="match status" value="1"/>
</dbReference>
<evidence type="ECO:0000256" key="3">
    <source>
        <dbReference type="ARBA" id="ARBA00022729"/>
    </source>
</evidence>
<dbReference type="CDD" id="cd13401">
    <property type="entry name" value="Slt70-like"/>
    <property type="match status" value="1"/>
</dbReference>
<dbReference type="STRING" id="633194.SAMN05421759_101347"/>
<gene>
    <name evidence="6" type="ORF">SAMN05421759_101347</name>
</gene>
<dbReference type="InterPro" id="IPR023346">
    <property type="entry name" value="Lysozyme-like_dom_sf"/>
</dbReference>
<proteinExistence type="inferred from homology"/>
<feature type="domain" description="Transglycosylase SLT" evidence="5">
    <location>
        <begin position="489"/>
        <end position="591"/>
    </location>
</feature>
<evidence type="ECO:0000256" key="1">
    <source>
        <dbReference type="ARBA" id="ARBA00007734"/>
    </source>
</evidence>
<feature type="chain" id="PRO_5012161930" evidence="4">
    <location>
        <begin position="24"/>
        <end position="652"/>
    </location>
</feature>